<proteinExistence type="predicted"/>
<name>A0A6G8MY42_9VIRU</name>
<dbReference type="EMBL" id="MN873693">
    <property type="protein sequence ID" value="QIN54471.1"/>
    <property type="molecule type" value="Genomic_DNA"/>
</dbReference>
<evidence type="ECO:0000313" key="1">
    <source>
        <dbReference type="EMBL" id="QIN54471.1"/>
    </source>
</evidence>
<gene>
    <name evidence="1" type="primary">ck346</name>
</gene>
<protein>
    <recommendedName>
        <fullName evidence="3">F-box domain-containing protein</fullName>
    </recommendedName>
</protein>
<evidence type="ECO:0008006" key="3">
    <source>
        <dbReference type="Google" id="ProtNLM"/>
    </source>
</evidence>
<evidence type="ECO:0000313" key="2">
    <source>
        <dbReference type="Proteomes" id="UP001224087"/>
    </source>
</evidence>
<dbReference type="Proteomes" id="UP001224087">
    <property type="component" value="Segment"/>
</dbReference>
<organism evidence="1 2">
    <name type="scientific">Cedratvirus kamchatka</name>
    <dbReference type="NCBI Taxonomy" id="2716914"/>
    <lineage>
        <taxon>Viruses</taxon>
        <taxon>Pithoviruses</taxon>
        <taxon>Orthocedratvirinae</taxon>
        <taxon>Alphacedratvirus</taxon>
        <taxon>Alphacedratvirus rossiense</taxon>
    </lineage>
</organism>
<sequence>MFGTLVLETICLCSSPMQLFFLHRTSSCFQRIISSEGFWKRKFVQDNLMQIPLIRQDYVWAWIAEYNKRKRAKMALTKFKSNSGKHGLEEKKILSLEEVNSLGILDVVPLYSSYHCELNFYRYKGEYYYVVNVVKKVDRQPGMFYSDTKRYHGYRKDLSRKDFYNLLFLYYYRLC</sequence>
<accession>A0A6G8MY42</accession>
<keyword evidence="2" id="KW-1185">Reference proteome</keyword>
<reference evidence="1" key="1">
    <citation type="submission" date="2019-12" db="EMBL/GenBank/DDBJ databases">
        <title>The DNA Methylation Landscape of Giant Viruses.</title>
        <authorList>
            <person name="Jeudy S."/>
            <person name="Rigou S."/>
            <person name="Alempic J.-M."/>
            <person name="Claverie J.-M."/>
            <person name="Abergel C."/>
            <person name="Legendre M."/>
        </authorList>
    </citation>
    <scope>NUCLEOTIDE SEQUENCE</scope>
    <source>
        <strain evidence="1">P4</strain>
    </source>
</reference>